<comment type="caution">
    <text evidence="3">The sequence shown here is derived from an EMBL/GenBank/DDBJ whole genome shotgun (WGS) entry which is preliminary data.</text>
</comment>
<protein>
    <submittedName>
        <fullName evidence="3">Alpha/beta fold hydrolase</fullName>
    </submittedName>
</protein>
<dbReference type="PANTHER" id="PTHR43798">
    <property type="entry name" value="MONOACYLGLYCEROL LIPASE"/>
    <property type="match status" value="1"/>
</dbReference>
<dbReference type="InterPro" id="IPR050266">
    <property type="entry name" value="AB_hydrolase_sf"/>
</dbReference>
<proteinExistence type="predicted"/>
<gene>
    <name evidence="3" type="ORF">F7O44_15660</name>
</gene>
<name>A0A7K3M5I0_9ACTN</name>
<dbReference type="RefSeq" id="WP_162451207.1">
    <property type="nucleotide sequence ID" value="NZ_WLZY01000005.1"/>
</dbReference>
<dbReference type="GO" id="GO:0016787">
    <property type="term" value="F:hydrolase activity"/>
    <property type="evidence" value="ECO:0007669"/>
    <property type="project" value="UniProtKB-KW"/>
</dbReference>
<accession>A0A7K3M5I0</accession>
<dbReference type="Pfam" id="PF12697">
    <property type="entry name" value="Abhydrolase_6"/>
    <property type="match status" value="1"/>
</dbReference>
<organism evidence="3 4">
    <name type="scientific">Phytoactinopolyspora mesophila</name>
    <dbReference type="NCBI Taxonomy" id="2650750"/>
    <lineage>
        <taxon>Bacteria</taxon>
        <taxon>Bacillati</taxon>
        <taxon>Actinomycetota</taxon>
        <taxon>Actinomycetes</taxon>
        <taxon>Jiangellales</taxon>
        <taxon>Jiangellaceae</taxon>
        <taxon>Phytoactinopolyspora</taxon>
    </lineage>
</organism>
<dbReference type="EMBL" id="WLZY01000005">
    <property type="protein sequence ID" value="NDL58505.1"/>
    <property type="molecule type" value="Genomic_DNA"/>
</dbReference>
<dbReference type="AlphaFoldDB" id="A0A7K3M5I0"/>
<dbReference type="InterPro" id="IPR000073">
    <property type="entry name" value="AB_hydrolase_1"/>
</dbReference>
<evidence type="ECO:0000256" key="1">
    <source>
        <dbReference type="SAM" id="MobiDB-lite"/>
    </source>
</evidence>
<feature type="region of interest" description="Disordered" evidence="1">
    <location>
        <begin position="137"/>
        <end position="158"/>
    </location>
</feature>
<keyword evidence="3" id="KW-0378">Hydrolase</keyword>
<dbReference type="Gene3D" id="3.40.50.1820">
    <property type="entry name" value="alpha/beta hydrolase"/>
    <property type="match status" value="1"/>
</dbReference>
<evidence type="ECO:0000313" key="4">
    <source>
        <dbReference type="Proteomes" id="UP000460435"/>
    </source>
</evidence>
<evidence type="ECO:0000259" key="2">
    <source>
        <dbReference type="Pfam" id="PF12697"/>
    </source>
</evidence>
<reference evidence="3 4" key="1">
    <citation type="submission" date="2019-11" db="EMBL/GenBank/DDBJ databases">
        <authorList>
            <person name="Li X.-J."/>
            <person name="Feng X.-M."/>
        </authorList>
    </citation>
    <scope>NUCLEOTIDE SEQUENCE [LARGE SCALE GENOMIC DNA]</scope>
    <source>
        <strain evidence="3 4">XMNu-373</strain>
    </source>
</reference>
<dbReference type="InterPro" id="IPR029058">
    <property type="entry name" value="AB_hydrolase_fold"/>
</dbReference>
<sequence>MGLYVAESGLAEGCPVVFLHGASPDGGRIWRPQVRDLSSDMRCYVVDLPGHTGSSTVAWTSLNDTADQVAEFIRNKIGGPAGIVGLSLGGCVAIRLAMRNPELVTSAIASGVSILPASFSARVWQRGQLVARYSSFTSSPTAGEHDGEAAEDDAGSRAWSRPVPRQVVMKIVSEIVNFDLPDGRKKIDCAMLAVAGEHENRLVLRSLRPLAGHFAAGRAKYVPDASQHWNAERPELFNAMVRSWVIDQRLPPKLRDPEQWAQ</sequence>
<keyword evidence="4" id="KW-1185">Reference proteome</keyword>
<evidence type="ECO:0000313" key="3">
    <source>
        <dbReference type="EMBL" id="NDL58505.1"/>
    </source>
</evidence>
<dbReference type="Proteomes" id="UP000460435">
    <property type="component" value="Unassembled WGS sequence"/>
</dbReference>
<feature type="domain" description="AB hydrolase-1" evidence="2">
    <location>
        <begin position="16"/>
        <end position="239"/>
    </location>
</feature>
<dbReference type="SUPFAM" id="SSF53474">
    <property type="entry name" value="alpha/beta-Hydrolases"/>
    <property type="match status" value="1"/>
</dbReference>